<dbReference type="SUPFAM" id="SSF81321">
    <property type="entry name" value="Family A G protein-coupled receptor-like"/>
    <property type="match status" value="1"/>
</dbReference>
<reference evidence="2" key="1">
    <citation type="journal article" date="2013" name="Genetics">
        <title>The draft genome and transcriptome of Panagrellus redivivus are shaped by the harsh demands of a free-living lifestyle.</title>
        <authorList>
            <person name="Srinivasan J."/>
            <person name="Dillman A.R."/>
            <person name="Macchietto M.G."/>
            <person name="Heikkinen L."/>
            <person name="Lakso M."/>
            <person name="Fracchia K.M."/>
            <person name="Antoshechkin I."/>
            <person name="Mortazavi A."/>
            <person name="Wong G."/>
            <person name="Sternberg P.W."/>
        </authorList>
    </citation>
    <scope>NUCLEOTIDE SEQUENCE [LARGE SCALE GENOMIC DNA]</scope>
    <source>
        <strain evidence="2">MT8872</strain>
    </source>
</reference>
<dbReference type="Pfam" id="PF10317">
    <property type="entry name" value="7TM_GPCR_Srd"/>
    <property type="match status" value="1"/>
</dbReference>
<keyword evidence="1" id="KW-0472">Membrane</keyword>
<evidence type="ECO:0000313" key="2">
    <source>
        <dbReference type="Proteomes" id="UP000492821"/>
    </source>
</evidence>
<protein>
    <submittedName>
        <fullName evidence="3">G_PROTEIN_RECEP_F1_2 domain-containing protein</fullName>
    </submittedName>
</protein>
<dbReference type="PANTHER" id="PTHR22943">
    <property type="entry name" value="7-TRANSMEMBRANE DOMAIN RECEPTOR C.ELEGANS"/>
    <property type="match status" value="1"/>
</dbReference>
<dbReference type="Proteomes" id="UP000492821">
    <property type="component" value="Unassembled WGS sequence"/>
</dbReference>
<keyword evidence="2" id="KW-1185">Reference proteome</keyword>
<keyword evidence="1" id="KW-1133">Transmembrane helix</keyword>
<dbReference type="WBParaSite" id="Pan_g18171.t1">
    <property type="protein sequence ID" value="Pan_g18171.t1"/>
    <property type="gene ID" value="Pan_g18171"/>
</dbReference>
<keyword evidence="1" id="KW-0812">Transmembrane</keyword>
<feature type="transmembrane region" description="Helical" evidence="1">
    <location>
        <begin position="83"/>
        <end position="106"/>
    </location>
</feature>
<evidence type="ECO:0000313" key="3">
    <source>
        <dbReference type="WBParaSite" id="Pan_g18171.t1"/>
    </source>
</evidence>
<organism evidence="2 3">
    <name type="scientific">Panagrellus redivivus</name>
    <name type="common">Microworm</name>
    <dbReference type="NCBI Taxonomy" id="6233"/>
    <lineage>
        <taxon>Eukaryota</taxon>
        <taxon>Metazoa</taxon>
        <taxon>Ecdysozoa</taxon>
        <taxon>Nematoda</taxon>
        <taxon>Chromadorea</taxon>
        <taxon>Rhabditida</taxon>
        <taxon>Tylenchina</taxon>
        <taxon>Panagrolaimomorpha</taxon>
        <taxon>Panagrolaimoidea</taxon>
        <taxon>Panagrolaimidae</taxon>
        <taxon>Panagrellus</taxon>
    </lineage>
</organism>
<feature type="transmembrane region" description="Helical" evidence="1">
    <location>
        <begin position="38"/>
        <end position="63"/>
    </location>
</feature>
<feature type="transmembrane region" description="Helical" evidence="1">
    <location>
        <begin position="7"/>
        <end position="26"/>
    </location>
</feature>
<sequence>MLKAVEYMLYVAFGLNMILNLFLLYIVKRFTSRTMKMFGDLIIQSIIIDIVASVLLTMVQLTVESKDGIVFFGSQNPWLPLPGKWQCSPVSIFAVAFNVSFTSVPLQAMYRYVIIVRKHKVPSWCPLLVYAAVALFIAGTTFSLPFLADTNSHQLQKLQSMEFWRGENTQVLCAVNIFSWPVILYLMGLTTLETSGILALLWFTNRLNATLNNVQMHFSPKTKQVHKEMTRKLYAQAAIPSITIVILVFICAGLFLMPNYYGGLFVLLILPLPWIVVINPLVTFCCIKQYRSVAIAILQGRCAEIKSNMSISPQKVTTVMGSRSFASATVTK</sequence>
<feature type="transmembrane region" description="Helical" evidence="1">
    <location>
        <begin position="263"/>
        <end position="287"/>
    </location>
</feature>
<reference evidence="3" key="2">
    <citation type="submission" date="2020-10" db="UniProtKB">
        <authorList>
            <consortium name="WormBaseParasite"/>
        </authorList>
    </citation>
    <scope>IDENTIFICATION</scope>
</reference>
<feature type="transmembrane region" description="Helical" evidence="1">
    <location>
        <begin position="233"/>
        <end position="257"/>
    </location>
</feature>
<dbReference type="InterPro" id="IPR019421">
    <property type="entry name" value="7TM_GPCR_serpentine_rcpt_Srd"/>
</dbReference>
<feature type="transmembrane region" description="Helical" evidence="1">
    <location>
        <begin position="127"/>
        <end position="148"/>
    </location>
</feature>
<accession>A0A7E4V9B4</accession>
<proteinExistence type="predicted"/>
<feature type="transmembrane region" description="Helical" evidence="1">
    <location>
        <begin position="182"/>
        <end position="203"/>
    </location>
</feature>
<dbReference type="PANTHER" id="PTHR22943:SF248">
    <property type="entry name" value="SEVEN TM RECEPTOR"/>
    <property type="match status" value="1"/>
</dbReference>
<name>A0A7E4V9B4_PANRE</name>
<dbReference type="AlphaFoldDB" id="A0A7E4V9B4"/>
<evidence type="ECO:0000256" key="1">
    <source>
        <dbReference type="SAM" id="Phobius"/>
    </source>
</evidence>